<reference evidence="3" key="1">
    <citation type="journal article" date="2017" name="Plant J.">
        <title>The pomegranate (Punica granatum L.) genome and the genomics of punicalagin biosynthesis.</title>
        <authorList>
            <person name="Qin G."/>
            <person name="Xu C."/>
            <person name="Ming R."/>
            <person name="Tang H."/>
            <person name="Guyot R."/>
            <person name="Kramer E.M."/>
            <person name="Hu Y."/>
            <person name="Yi X."/>
            <person name="Qi Y."/>
            <person name="Xu X."/>
            <person name="Gao Z."/>
            <person name="Pan H."/>
            <person name="Jian J."/>
            <person name="Tian Y."/>
            <person name="Yue Z."/>
            <person name="Xu Y."/>
        </authorList>
    </citation>
    <scope>NUCLEOTIDE SEQUENCE [LARGE SCALE GENOMIC DNA]</scope>
    <source>
        <strain evidence="3">cv. Dabenzi</strain>
    </source>
</reference>
<sequence>MFRITFVDNELVPNKLNPDSTRILKFLMASTIVMIIFALAVVLVLFGSASSSQCDMTTTFAFDDFILDQVNNN</sequence>
<dbReference type="EMBL" id="MTKT01003389">
    <property type="protein sequence ID" value="OWM75210.1"/>
    <property type="molecule type" value="Genomic_DNA"/>
</dbReference>
<dbReference type="Proteomes" id="UP000197138">
    <property type="component" value="Unassembled WGS sequence"/>
</dbReference>
<name>A0A218WS69_PUNGR</name>
<proteinExistence type="predicted"/>
<accession>A0A218WS69</accession>
<gene>
    <name evidence="2" type="ORF">CDL15_Pgr023731</name>
</gene>
<organism evidence="2 3">
    <name type="scientific">Punica granatum</name>
    <name type="common">Pomegranate</name>
    <dbReference type="NCBI Taxonomy" id="22663"/>
    <lineage>
        <taxon>Eukaryota</taxon>
        <taxon>Viridiplantae</taxon>
        <taxon>Streptophyta</taxon>
        <taxon>Embryophyta</taxon>
        <taxon>Tracheophyta</taxon>
        <taxon>Spermatophyta</taxon>
        <taxon>Magnoliopsida</taxon>
        <taxon>eudicotyledons</taxon>
        <taxon>Gunneridae</taxon>
        <taxon>Pentapetalae</taxon>
        <taxon>rosids</taxon>
        <taxon>malvids</taxon>
        <taxon>Myrtales</taxon>
        <taxon>Lythraceae</taxon>
        <taxon>Punica</taxon>
    </lineage>
</organism>
<evidence type="ECO:0000313" key="2">
    <source>
        <dbReference type="EMBL" id="OWM75210.1"/>
    </source>
</evidence>
<keyword evidence="1" id="KW-1133">Transmembrane helix</keyword>
<protein>
    <submittedName>
        <fullName evidence="2">Uncharacterized protein</fullName>
    </submittedName>
</protein>
<comment type="caution">
    <text evidence="2">The sequence shown here is derived from an EMBL/GenBank/DDBJ whole genome shotgun (WGS) entry which is preliminary data.</text>
</comment>
<feature type="transmembrane region" description="Helical" evidence="1">
    <location>
        <begin position="23"/>
        <end position="46"/>
    </location>
</feature>
<dbReference type="AlphaFoldDB" id="A0A218WS69"/>
<keyword evidence="1" id="KW-0472">Membrane</keyword>
<evidence type="ECO:0000313" key="3">
    <source>
        <dbReference type="Proteomes" id="UP000197138"/>
    </source>
</evidence>
<evidence type="ECO:0000256" key="1">
    <source>
        <dbReference type="SAM" id="Phobius"/>
    </source>
</evidence>
<keyword evidence="1" id="KW-0812">Transmembrane</keyword>